<dbReference type="EMBL" id="JABANP010000147">
    <property type="protein sequence ID" value="KAF4688607.1"/>
    <property type="molecule type" value="Genomic_DNA"/>
</dbReference>
<evidence type="ECO:0000313" key="3">
    <source>
        <dbReference type="Proteomes" id="UP000541610"/>
    </source>
</evidence>
<reference evidence="2 3" key="1">
    <citation type="submission" date="2020-04" db="EMBL/GenBank/DDBJ databases">
        <title>Perkinsus olseni comparative genomics.</title>
        <authorList>
            <person name="Bogema D.R."/>
        </authorList>
    </citation>
    <scope>NUCLEOTIDE SEQUENCE [LARGE SCALE GENOMIC DNA]</scope>
    <source>
        <strain evidence="2">00978-12</strain>
    </source>
</reference>
<gene>
    <name evidence="2" type="ORF">FOZ60_002596</name>
</gene>
<dbReference type="Proteomes" id="UP000541610">
    <property type="component" value="Unassembled WGS sequence"/>
</dbReference>
<feature type="transmembrane region" description="Helical" evidence="1">
    <location>
        <begin position="180"/>
        <end position="200"/>
    </location>
</feature>
<keyword evidence="1" id="KW-0472">Membrane</keyword>
<accession>A0A7J6NYE8</accession>
<feature type="transmembrane region" description="Helical" evidence="1">
    <location>
        <begin position="212"/>
        <end position="233"/>
    </location>
</feature>
<comment type="caution">
    <text evidence="2">The sequence shown here is derived from an EMBL/GenBank/DDBJ whole genome shotgun (WGS) entry which is preliminary data.</text>
</comment>
<organism evidence="2 3">
    <name type="scientific">Perkinsus olseni</name>
    <name type="common">Perkinsus atlanticus</name>
    <dbReference type="NCBI Taxonomy" id="32597"/>
    <lineage>
        <taxon>Eukaryota</taxon>
        <taxon>Sar</taxon>
        <taxon>Alveolata</taxon>
        <taxon>Perkinsozoa</taxon>
        <taxon>Perkinsea</taxon>
        <taxon>Perkinsida</taxon>
        <taxon>Perkinsidae</taxon>
        <taxon>Perkinsus</taxon>
    </lineage>
</organism>
<evidence type="ECO:0000256" key="1">
    <source>
        <dbReference type="SAM" id="Phobius"/>
    </source>
</evidence>
<evidence type="ECO:0000313" key="2">
    <source>
        <dbReference type="EMBL" id="KAF4688607.1"/>
    </source>
</evidence>
<dbReference type="AlphaFoldDB" id="A0A7J6NYE8"/>
<protein>
    <submittedName>
        <fullName evidence="2">Uncharacterized protein</fullName>
    </submittedName>
</protein>
<proteinExistence type="predicted"/>
<sequence>MVKYDSRTTRRAIFQVTLTVTTFATAIGSFIALILFQAFLTDLSDNFKGELTSKYLPCVRHTLSECDNTIIDKCWDRCCPTGYVCEISPVVGLLCKDGVSRCGGCPGIASILGHNNNNNYPSSSITTVEPVMLTTETTAAMKTEEECQAAFTWCRDFADVSGQCRTKVCIDHKLIENMTLAAFVLAGLALILDIIDMVIFVATPDSVILKSFINLSSSCIKWVAFGVVLGSGADQFMSDLQSAECFNDDGAALVSSTSSVLTSFLVIMSLSAILSMVMAPTSAYYGGKLVGAPYVSTR</sequence>
<keyword evidence="1" id="KW-0812">Transmembrane</keyword>
<dbReference type="OrthoDB" id="436657at2759"/>
<feature type="transmembrane region" description="Helical" evidence="1">
    <location>
        <begin position="253"/>
        <end position="279"/>
    </location>
</feature>
<feature type="transmembrane region" description="Helical" evidence="1">
    <location>
        <begin position="12"/>
        <end position="40"/>
    </location>
</feature>
<keyword evidence="1" id="KW-1133">Transmembrane helix</keyword>
<name>A0A7J6NYE8_PEROL</name>